<evidence type="ECO:0000313" key="1">
    <source>
        <dbReference type="EMBL" id="GAI54216.1"/>
    </source>
</evidence>
<organism evidence="1">
    <name type="scientific">marine sediment metagenome</name>
    <dbReference type="NCBI Taxonomy" id="412755"/>
    <lineage>
        <taxon>unclassified sequences</taxon>
        <taxon>metagenomes</taxon>
        <taxon>ecological metagenomes</taxon>
    </lineage>
</organism>
<accession>X1QHC1</accession>
<feature type="non-terminal residue" evidence="1">
    <location>
        <position position="1"/>
    </location>
</feature>
<reference evidence="1" key="1">
    <citation type="journal article" date="2014" name="Front. Microbiol.">
        <title>High frequency of phylogenetically diverse reductive dehalogenase-homologous genes in deep subseafloor sedimentary metagenomes.</title>
        <authorList>
            <person name="Kawai M."/>
            <person name="Futagami T."/>
            <person name="Toyoda A."/>
            <person name="Takaki Y."/>
            <person name="Nishi S."/>
            <person name="Hori S."/>
            <person name="Arai W."/>
            <person name="Tsubouchi T."/>
            <person name="Morono Y."/>
            <person name="Uchiyama I."/>
            <person name="Ito T."/>
            <person name="Fujiyama A."/>
            <person name="Inagaki F."/>
            <person name="Takami H."/>
        </authorList>
    </citation>
    <scope>NUCLEOTIDE SEQUENCE</scope>
    <source>
        <strain evidence="1">Expedition CK06-06</strain>
    </source>
</reference>
<proteinExistence type="predicted"/>
<comment type="caution">
    <text evidence="1">The sequence shown here is derived from an EMBL/GenBank/DDBJ whole genome shotgun (WGS) entry which is preliminary data.</text>
</comment>
<dbReference type="AlphaFoldDB" id="X1QHC1"/>
<name>X1QHC1_9ZZZZ</name>
<sequence length="41" mass="4888">CKLFTQSYSDKFGWPRYELLPEPMRFLREQAGIARIKQLLG</sequence>
<dbReference type="EMBL" id="BARV01040459">
    <property type="protein sequence ID" value="GAI54216.1"/>
    <property type="molecule type" value="Genomic_DNA"/>
</dbReference>
<gene>
    <name evidence="1" type="ORF">S06H3_61637</name>
</gene>
<protein>
    <submittedName>
        <fullName evidence="1">Uncharacterized protein</fullName>
    </submittedName>
</protein>